<comment type="caution">
    <text evidence="2">The sequence shown here is derived from an EMBL/GenBank/DDBJ whole genome shotgun (WGS) entry which is preliminary data.</text>
</comment>
<evidence type="ECO:0000313" key="3">
    <source>
        <dbReference type="Proteomes" id="UP001162131"/>
    </source>
</evidence>
<evidence type="ECO:0000256" key="1">
    <source>
        <dbReference type="SAM" id="Coils"/>
    </source>
</evidence>
<keyword evidence="3" id="KW-1185">Reference proteome</keyword>
<reference evidence="2" key="1">
    <citation type="submission" date="2021-09" db="EMBL/GenBank/DDBJ databases">
        <authorList>
            <consortium name="AG Swart"/>
            <person name="Singh M."/>
            <person name="Singh A."/>
            <person name="Seah K."/>
            <person name="Emmerich C."/>
        </authorList>
    </citation>
    <scope>NUCLEOTIDE SEQUENCE</scope>
    <source>
        <strain evidence="2">ATCC30299</strain>
    </source>
</reference>
<gene>
    <name evidence="2" type="ORF">BSTOLATCC_MIC15669</name>
</gene>
<name>A0AAU9IL15_9CILI</name>
<dbReference type="Proteomes" id="UP001162131">
    <property type="component" value="Unassembled WGS sequence"/>
</dbReference>
<dbReference type="AlphaFoldDB" id="A0AAU9IL15"/>
<evidence type="ECO:0000313" key="2">
    <source>
        <dbReference type="EMBL" id="CAG9316234.1"/>
    </source>
</evidence>
<sequence>MSSILESLNSYRHEMLKHRQKNNNLISSSKGSLFYKSPGVLNSKRKNNWSPVIKDHNAWKSKLGIALSLSKNERRDQESPNKIKFSVDSEGLNSHRSSKSLGIWRFCSPKKRIKTYRVDSAKLLYDRVTAYLEKHFKSGKSGSPLEPYKLPLRTDTYLSKKQRLENIKINLEKKFQEREEKLKAKQSNEDKTLFFTPQKYSEIELSQSPEELNEILDIQLSVENKARLNETFNSNILTPREYESAQLEDGFLDKLSSDSISLAPPSSCSSRFDKEKNIDSGCMASMPYEKLIGMEIICRYCFKVIIQAFDGFKNSYSFEEDDDFFEYFIFDKPLLDYDYLEEPNYYDEEANIETIAIYKSELDEHPASQTINKLTEDYALYEDKSYKQNDEIFEYRAAKKQASSYNYLEESNDINKEIEYSIMNKQKSGYNYLEASIDINKEFEYSVLIKPKSDYDCLSECDSSQIEIEYSKGFYNSTITYSIINPPLADYSYLKDLKFYGCEKKLTYHIINKPIADCNYMEDCRYEKTLGYQLTNKTIADYNYLKDYSSFEQILSKVFNKSSFHYNSLKVKYWSKFSSCRVISYFVLNKPRSYFNILKDDAFYQQTLSQALNKLNSHYHFIKKKYWSQWLCSYIFTLSSLSSENELTDISMHKETISKALNNFNAYYAFLNSKYWEKWAIFAKNSMLKEKSIRKIARSIYKSQGKLKFSFFLKLLSYVEKRKYALCVFKTLFHKREKQIIDFWRQISSKTPIVNNELLFIEELNLSTSHIDSEAVDNFYKPLEFIYKSRLRTGFSSFLSLFNKIQKPPVNLSNISIYKYRLIKEKIEKFLACLENKASKTSNIYFYKWKSL</sequence>
<accession>A0AAU9IL15</accession>
<keyword evidence="1" id="KW-0175">Coiled coil</keyword>
<protein>
    <submittedName>
        <fullName evidence="2">Uncharacterized protein</fullName>
    </submittedName>
</protein>
<dbReference type="EMBL" id="CAJZBQ010000015">
    <property type="protein sequence ID" value="CAG9316234.1"/>
    <property type="molecule type" value="Genomic_DNA"/>
</dbReference>
<proteinExistence type="predicted"/>
<organism evidence="2 3">
    <name type="scientific">Blepharisma stoltei</name>
    <dbReference type="NCBI Taxonomy" id="1481888"/>
    <lineage>
        <taxon>Eukaryota</taxon>
        <taxon>Sar</taxon>
        <taxon>Alveolata</taxon>
        <taxon>Ciliophora</taxon>
        <taxon>Postciliodesmatophora</taxon>
        <taxon>Heterotrichea</taxon>
        <taxon>Heterotrichida</taxon>
        <taxon>Blepharismidae</taxon>
        <taxon>Blepharisma</taxon>
    </lineage>
</organism>
<feature type="coiled-coil region" evidence="1">
    <location>
        <begin position="161"/>
        <end position="188"/>
    </location>
</feature>